<dbReference type="OrthoDB" id="420076at2759"/>
<dbReference type="WBParaSite" id="SSLN_0001744601-mRNA-1">
    <property type="protein sequence ID" value="SSLN_0001744601-mRNA-1"/>
    <property type="gene ID" value="SSLN_0001744601"/>
</dbReference>
<dbReference type="EMBL" id="UYSU01041556">
    <property type="protein sequence ID" value="VDM03191.1"/>
    <property type="molecule type" value="Genomic_DNA"/>
</dbReference>
<name>A0A183TK07_SCHSO</name>
<keyword evidence="2" id="KW-1185">Reference proteome</keyword>
<reference evidence="1 2" key="2">
    <citation type="submission" date="2018-11" db="EMBL/GenBank/DDBJ databases">
        <authorList>
            <consortium name="Pathogen Informatics"/>
        </authorList>
    </citation>
    <scope>NUCLEOTIDE SEQUENCE [LARGE SCALE GENOMIC DNA]</scope>
    <source>
        <strain evidence="1 2">NST_G2</strain>
    </source>
</reference>
<accession>A0A183TK07</accession>
<gene>
    <name evidence="1" type="ORF">SSLN_LOCUS16805</name>
</gene>
<evidence type="ECO:0000313" key="3">
    <source>
        <dbReference type="WBParaSite" id="SSLN_0001744601-mRNA-1"/>
    </source>
</evidence>
<sequence>MAIRRRDPLSLVFAHAVDCDRRLKWDATEVVAMANTKQAREFLEAWPSITNSINSHIDLDSQYEGLRARLTDLRPQPNQDR</sequence>
<evidence type="ECO:0000313" key="1">
    <source>
        <dbReference type="EMBL" id="VDM03191.1"/>
    </source>
</evidence>
<evidence type="ECO:0000313" key="2">
    <source>
        <dbReference type="Proteomes" id="UP000275846"/>
    </source>
</evidence>
<protein>
    <submittedName>
        <fullName evidence="3">DUF2293 domain-containing protein</fullName>
    </submittedName>
</protein>
<proteinExistence type="predicted"/>
<reference evidence="3" key="1">
    <citation type="submission" date="2016-06" db="UniProtKB">
        <authorList>
            <consortium name="WormBaseParasite"/>
        </authorList>
    </citation>
    <scope>IDENTIFICATION</scope>
</reference>
<organism evidence="3">
    <name type="scientific">Schistocephalus solidus</name>
    <name type="common">Tapeworm</name>
    <dbReference type="NCBI Taxonomy" id="70667"/>
    <lineage>
        <taxon>Eukaryota</taxon>
        <taxon>Metazoa</taxon>
        <taxon>Spiralia</taxon>
        <taxon>Lophotrochozoa</taxon>
        <taxon>Platyhelminthes</taxon>
        <taxon>Cestoda</taxon>
        <taxon>Eucestoda</taxon>
        <taxon>Diphyllobothriidea</taxon>
        <taxon>Diphyllobothriidae</taxon>
        <taxon>Schistocephalus</taxon>
    </lineage>
</organism>
<dbReference type="Proteomes" id="UP000275846">
    <property type="component" value="Unassembled WGS sequence"/>
</dbReference>
<dbReference type="AlphaFoldDB" id="A0A183TK07"/>